<proteinExistence type="predicted"/>
<sequence>MEVEDRSVFELAIVQPTRTDTYGNSSEQVIDFYLPEKVSKPLIVLIHGGFWRPEYDRKHLSHFAEALANVGWPVALIEYRRIIGNPDAMVQDVFTAIAKLKEDFDSIILVGHSAGGHLALLAGNKFPAIGIIALAPITDLVQAEELDLDEGAVSDFLGVPAKMRSDLDPWNLPALAMKVLLIHGSADIRVPIGFSRAYVEKTAIESTNLLELQGVGHFELIDPRSAIFSQICRELTALI</sequence>
<feature type="domain" description="BD-FAE-like" evidence="2">
    <location>
        <begin position="30"/>
        <end position="124"/>
    </location>
</feature>
<dbReference type="EMBL" id="CAEZSJ010000063">
    <property type="protein sequence ID" value="CAB4538671.1"/>
    <property type="molecule type" value="Genomic_DNA"/>
</dbReference>
<dbReference type="PANTHER" id="PTHR48081">
    <property type="entry name" value="AB HYDROLASE SUPERFAMILY PROTEIN C4A8.06C"/>
    <property type="match status" value="1"/>
</dbReference>
<dbReference type="Gene3D" id="3.40.50.1820">
    <property type="entry name" value="alpha/beta hydrolase"/>
    <property type="match status" value="1"/>
</dbReference>
<dbReference type="GO" id="GO:0016787">
    <property type="term" value="F:hydrolase activity"/>
    <property type="evidence" value="ECO:0007669"/>
    <property type="project" value="UniProtKB-KW"/>
</dbReference>
<gene>
    <name evidence="3" type="ORF">UFOPK1425_00446</name>
</gene>
<dbReference type="Pfam" id="PF20434">
    <property type="entry name" value="BD-FAE"/>
    <property type="match status" value="1"/>
</dbReference>
<dbReference type="InterPro" id="IPR050300">
    <property type="entry name" value="GDXG_lipolytic_enzyme"/>
</dbReference>
<dbReference type="InterPro" id="IPR029058">
    <property type="entry name" value="AB_hydrolase_fold"/>
</dbReference>
<evidence type="ECO:0000313" key="3">
    <source>
        <dbReference type="EMBL" id="CAB4538671.1"/>
    </source>
</evidence>
<name>A0A6J6BI21_9ZZZZ</name>
<dbReference type="PANTHER" id="PTHR48081:SF33">
    <property type="entry name" value="KYNURENINE FORMAMIDASE"/>
    <property type="match status" value="1"/>
</dbReference>
<keyword evidence="1" id="KW-0378">Hydrolase</keyword>
<reference evidence="3" key="1">
    <citation type="submission" date="2020-05" db="EMBL/GenBank/DDBJ databases">
        <authorList>
            <person name="Chiriac C."/>
            <person name="Salcher M."/>
            <person name="Ghai R."/>
            <person name="Kavagutti S V."/>
        </authorList>
    </citation>
    <scope>NUCLEOTIDE SEQUENCE</scope>
</reference>
<evidence type="ECO:0000256" key="1">
    <source>
        <dbReference type="ARBA" id="ARBA00022801"/>
    </source>
</evidence>
<dbReference type="AlphaFoldDB" id="A0A6J6BI21"/>
<dbReference type="SUPFAM" id="SSF53474">
    <property type="entry name" value="alpha/beta-Hydrolases"/>
    <property type="match status" value="1"/>
</dbReference>
<protein>
    <submittedName>
        <fullName evidence="3">Unannotated protein</fullName>
    </submittedName>
</protein>
<dbReference type="InterPro" id="IPR049492">
    <property type="entry name" value="BD-FAE-like_dom"/>
</dbReference>
<evidence type="ECO:0000259" key="2">
    <source>
        <dbReference type="Pfam" id="PF20434"/>
    </source>
</evidence>
<accession>A0A6J6BI21</accession>
<organism evidence="3">
    <name type="scientific">freshwater metagenome</name>
    <dbReference type="NCBI Taxonomy" id="449393"/>
    <lineage>
        <taxon>unclassified sequences</taxon>
        <taxon>metagenomes</taxon>
        <taxon>ecological metagenomes</taxon>
    </lineage>
</organism>